<dbReference type="Gene3D" id="1.10.443.10">
    <property type="entry name" value="Intergrase catalytic core"/>
    <property type="match status" value="1"/>
</dbReference>
<dbReference type="PANTHER" id="PTHR30349:SF41">
    <property type="entry name" value="INTEGRASE_RECOMBINASE PROTEIN MJ0367-RELATED"/>
    <property type="match status" value="1"/>
</dbReference>
<evidence type="ECO:0000256" key="2">
    <source>
        <dbReference type="ARBA" id="ARBA00023125"/>
    </source>
</evidence>
<keyword evidence="6" id="KW-1185">Reference proteome</keyword>
<dbReference type="AlphaFoldDB" id="A0A7Z7NB57"/>
<dbReference type="SUPFAM" id="SSF56349">
    <property type="entry name" value="DNA breaking-rejoining enzymes"/>
    <property type="match status" value="1"/>
</dbReference>
<name>A0A7Z7NB57_9MYCO</name>
<dbReference type="GO" id="GO:0003677">
    <property type="term" value="F:DNA binding"/>
    <property type="evidence" value="ECO:0007669"/>
    <property type="project" value="UniProtKB-KW"/>
</dbReference>
<feature type="domain" description="Tyr recombinase" evidence="4">
    <location>
        <begin position="111"/>
        <end position="328"/>
    </location>
</feature>
<evidence type="ECO:0000313" key="6">
    <source>
        <dbReference type="Proteomes" id="UP000554965"/>
    </source>
</evidence>
<accession>A0A7Z7NB57</accession>
<dbReference type="PROSITE" id="PS51898">
    <property type="entry name" value="TYR_RECOMBINASE"/>
    <property type="match status" value="1"/>
</dbReference>
<gene>
    <name evidence="5" type="primary">xerC_5</name>
    <name evidence="5" type="ORF">MSIMFB_03933</name>
</gene>
<evidence type="ECO:0000256" key="3">
    <source>
        <dbReference type="ARBA" id="ARBA00023172"/>
    </source>
</evidence>
<dbReference type="InterPro" id="IPR013762">
    <property type="entry name" value="Integrase-like_cat_sf"/>
</dbReference>
<evidence type="ECO:0000313" key="5">
    <source>
        <dbReference type="EMBL" id="SOJ56457.1"/>
    </source>
</evidence>
<comment type="similarity">
    <text evidence="1">Belongs to the 'phage' integrase family.</text>
</comment>
<dbReference type="GO" id="GO:0015074">
    <property type="term" value="P:DNA integration"/>
    <property type="evidence" value="ECO:0007669"/>
    <property type="project" value="InterPro"/>
</dbReference>
<dbReference type="InterPro" id="IPR050090">
    <property type="entry name" value="Tyrosine_recombinase_XerCD"/>
</dbReference>
<protein>
    <submittedName>
        <fullName evidence="5">Tyrosine recombinase XerC</fullName>
    </submittedName>
</protein>
<dbReference type="Pfam" id="PF00589">
    <property type="entry name" value="Phage_integrase"/>
    <property type="match status" value="1"/>
</dbReference>
<dbReference type="RefSeq" id="WP_222106494.1">
    <property type="nucleotide sequence ID" value="NZ_OCTY01000002.1"/>
</dbReference>
<keyword evidence="2" id="KW-0238">DNA-binding</keyword>
<proteinExistence type="inferred from homology"/>
<organism evidence="5 6">
    <name type="scientific">Mycobacterium simulans</name>
    <dbReference type="NCBI Taxonomy" id="627089"/>
    <lineage>
        <taxon>Bacteria</taxon>
        <taxon>Bacillati</taxon>
        <taxon>Actinomycetota</taxon>
        <taxon>Actinomycetes</taxon>
        <taxon>Mycobacteriales</taxon>
        <taxon>Mycobacteriaceae</taxon>
        <taxon>Mycobacterium</taxon>
    </lineage>
</organism>
<keyword evidence="3" id="KW-0233">DNA recombination</keyword>
<sequence>MFLDTVAEYQWARDTAGLAPATLDGLTKPIIEICRHYGVVPWRLTPRQVDSYFAGAGKRARSTVRRKMTLIDHYFAFLEQRYAGEIARRYGAAVDSPIDPFNRPKHRGDYGLRIPPSHRAIREFFGRWRESLPEARKPVVARRDYVMGKLTYISGVRAAELCGVRIGDVHWESGQWGRFLVHGKGARGSGPRQREAYLFDEGRALLWWYMEEVRAEFCDDPDNPEAPLFPSERIPQAVSALNVATPGIAVTPSTFRRSLKLVGHRFLTGPVTELHPHLLRHACATHNYERGMSLWEVQKLLGHDRPTTTVSYLATAHADPETASLAAAGRAVQRLVMDKGSLR</sequence>
<dbReference type="Proteomes" id="UP000554965">
    <property type="component" value="Unassembled WGS sequence"/>
</dbReference>
<comment type="caution">
    <text evidence="5">The sequence shown here is derived from an EMBL/GenBank/DDBJ whole genome shotgun (WGS) entry which is preliminary data.</text>
</comment>
<evidence type="ECO:0000256" key="1">
    <source>
        <dbReference type="ARBA" id="ARBA00008857"/>
    </source>
</evidence>
<dbReference type="EMBL" id="OCTY01000002">
    <property type="protein sequence ID" value="SOJ56457.1"/>
    <property type="molecule type" value="Genomic_DNA"/>
</dbReference>
<dbReference type="PANTHER" id="PTHR30349">
    <property type="entry name" value="PHAGE INTEGRASE-RELATED"/>
    <property type="match status" value="1"/>
</dbReference>
<dbReference type="CDD" id="cd00397">
    <property type="entry name" value="DNA_BRE_C"/>
    <property type="match status" value="1"/>
</dbReference>
<dbReference type="InterPro" id="IPR011010">
    <property type="entry name" value="DNA_brk_join_enz"/>
</dbReference>
<evidence type="ECO:0000259" key="4">
    <source>
        <dbReference type="PROSITE" id="PS51898"/>
    </source>
</evidence>
<reference evidence="5 6" key="1">
    <citation type="submission" date="2017-10" db="EMBL/GenBank/DDBJ databases">
        <authorList>
            <consortium name="Urmite Genomes"/>
        </authorList>
    </citation>
    <scope>NUCLEOTIDE SEQUENCE [LARGE SCALE GENOMIC DNA]</scope>
    <source>
        <strain evidence="5 6">FB-527</strain>
    </source>
</reference>
<dbReference type="InterPro" id="IPR002104">
    <property type="entry name" value="Integrase_catalytic"/>
</dbReference>
<dbReference type="GO" id="GO:0006310">
    <property type="term" value="P:DNA recombination"/>
    <property type="evidence" value="ECO:0007669"/>
    <property type="project" value="UniProtKB-KW"/>
</dbReference>